<proteinExistence type="predicted"/>
<gene>
    <name evidence="1" type="ORF">S01H4_52297</name>
</gene>
<name>X1ESK4_9ZZZZ</name>
<evidence type="ECO:0008006" key="2">
    <source>
        <dbReference type="Google" id="ProtNLM"/>
    </source>
</evidence>
<evidence type="ECO:0000313" key="1">
    <source>
        <dbReference type="EMBL" id="GAH11608.1"/>
    </source>
</evidence>
<dbReference type="Gene3D" id="1.10.580.10">
    <property type="entry name" value="Citrate Synthase, domain 1"/>
    <property type="match status" value="1"/>
</dbReference>
<organism evidence="1">
    <name type="scientific">marine sediment metagenome</name>
    <dbReference type="NCBI Taxonomy" id="412755"/>
    <lineage>
        <taxon>unclassified sequences</taxon>
        <taxon>metagenomes</taxon>
        <taxon>ecological metagenomes</taxon>
    </lineage>
</organism>
<sequence>MGQTAKLIVDGKTYELPIVVGTEGDRGLDISKLRQETGLITLDPGYANTGSCKSSITFMDGEDGILRYRGIPVEQLAEHSTFAETAYLLLNGELPTREQLTNFSILLNDHSLVHEDMREFFENYPRRAHPMGILSSMVNALRAFYPQLPESTEDKDTNVISTRLLSKVRTMAAISYKISRGHKVVYPRHDLTYAANFLNMMFDSPVLPYRIDDVLVER</sequence>
<comment type="caution">
    <text evidence="1">The sequence shown here is derived from an EMBL/GenBank/DDBJ whole genome shotgun (WGS) entry which is preliminary data.</text>
</comment>
<dbReference type="AlphaFoldDB" id="X1ESK4"/>
<dbReference type="GO" id="GO:0046912">
    <property type="term" value="F:acyltransferase activity, acyl groups converted into alkyl on transfer"/>
    <property type="evidence" value="ECO:0007669"/>
    <property type="project" value="InterPro"/>
</dbReference>
<dbReference type="InterPro" id="IPR002020">
    <property type="entry name" value="Citrate_synthase"/>
</dbReference>
<feature type="non-terminal residue" evidence="1">
    <location>
        <position position="218"/>
    </location>
</feature>
<dbReference type="Gene3D" id="2.20.28.60">
    <property type="match status" value="1"/>
</dbReference>
<dbReference type="PANTHER" id="PTHR42871:SF1">
    <property type="entry name" value="CITRATE SYNTHASE"/>
    <property type="match status" value="1"/>
</dbReference>
<accession>X1ESK4</accession>
<dbReference type="Pfam" id="PF00285">
    <property type="entry name" value="Citrate_synt"/>
    <property type="match status" value="1"/>
</dbReference>
<dbReference type="InterPro" id="IPR016142">
    <property type="entry name" value="Citrate_synth-like_lrg_a-sub"/>
</dbReference>
<reference evidence="1" key="1">
    <citation type="journal article" date="2014" name="Front. Microbiol.">
        <title>High frequency of phylogenetically diverse reductive dehalogenase-homologous genes in deep subseafloor sedimentary metagenomes.</title>
        <authorList>
            <person name="Kawai M."/>
            <person name="Futagami T."/>
            <person name="Toyoda A."/>
            <person name="Takaki Y."/>
            <person name="Nishi S."/>
            <person name="Hori S."/>
            <person name="Arai W."/>
            <person name="Tsubouchi T."/>
            <person name="Morono Y."/>
            <person name="Uchiyama I."/>
            <person name="Ito T."/>
            <person name="Fujiyama A."/>
            <person name="Inagaki F."/>
            <person name="Takami H."/>
        </authorList>
    </citation>
    <scope>NUCLEOTIDE SEQUENCE</scope>
    <source>
        <strain evidence="1">Expedition CK06-06</strain>
    </source>
</reference>
<dbReference type="InterPro" id="IPR036969">
    <property type="entry name" value="Citrate_synthase_sf"/>
</dbReference>
<dbReference type="PANTHER" id="PTHR42871">
    <property type="entry name" value="CITRATE SYNTHASE"/>
    <property type="match status" value="1"/>
</dbReference>
<protein>
    <recommendedName>
        <fullName evidence="2">Citrate (Si)-synthase</fullName>
    </recommendedName>
</protein>
<dbReference type="SUPFAM" id="SSF48256">
    <property type="entry name" value="Citrate synthase"/>
    <property type="match status" value="1"/>
</dbReference>
<dbReference type="EMBL" id="BART01029863">
    <property type="protein sequence ID" value="GAH11608.1"/>
    <property type="molecule type" value="Genomic_DNA"/>
</dbReference>